<evidence type="ECO:0000259" key="1">
    <source>
        <dbReference type="Pfam" id="PF22936"/>
    </source>
</evidence>
<evidence type="ECO:0000313" key="3">
    <source>
        <dbReference type="Proteomes" id="UP001054821"/>
    </source>
</evidence>
<evidence type="ECO:0000313" key="2">
    <source>
        <dbReference type="EMBL" id="KAI5351801.1"/>
    </source>
</evidence>
<sequence>MLGVAWDSRLGKGMEALKKKQLRSKAHVADTTTPITDITIGHCHLAATLALVLTLSSSTTPYFAPPPSPGNYGNFYLAYDARDTGWIIDSGATDHMIYNFDLFSTIITPHCDHVWTANNYAAPIMGGGSIHLTHTLP</sequence>
<accession>A0AAD4ZPK3</accession>
<proteinExistence type="predicted"/>
<dbReference type="Pfam" id="PF22936">
    <property type="entry name" value="Pol_BBD"/>
    <property type="match status" value="1"/>
</dbReference>
<organism evidence="2 3">
    <name type="scientific">Prunus dulcis</name>
    <name type="common">Almond</name>
    <name type="synonym">Amygdalus dulcis</name>
    <dbReference type="NCBI Taxonomy" id="3755"/>
    <lineage>
        <taxon>Eukaryota</taxon>
        <taxon>Viridiplantae</taxon>
        <taxon>Streptophyta</taxon>
        <taxon>Embryophyta</taxon>
        <taxon>Tracheophyta</taxon>
        <taxon>Spermatophyta</taxon>
        <taxon>Magnoliopsida</taxon>
        <taxon>eudicotyledons</taxon>
        <taxon>Gunneridae</taxon>
        <taxon>Pentapetalae</taxon>
        <taxon>rosids</taxon>
        <taxon>fabids</taxon>
        <taxon>Rosales</taxon>
        <taxon>Rosaceae</taxon>
        <taxon>Amygdaloideae</taxon>
        <taxon>Amygdaleae</taxon>
        <taxon>Prunus</taxon>
    </lineage>
</organism>
<dbReference type="EMBL" id="JAJFAZ020000001">
    <property type="protein sequence ID" value="KAI5351801.1"/>
    <property type="molecule type" value="Genomic_DNA"/>
</dbReference>
<reference evidence="2 3" key="1">
    <citation type="journal article" date="2022" name="G3 (Bethesda)">
        <title>Whole-genome sequence and methylome profiling of the almond [Prunus dulcis (Mill.) D.A. Webb] cultivar 'Nonpareil'.</title>
        <authorList>
            <person name="D'Amico-Willman K.M."/>
            <person name="Ouma W.Z."/>
            <person name="Meulia T."/>
            <person name="Sideli G.M."/>
            <person name="Gradziel T.M."/>
            <person name="Fresnedo-Ramirez J."/>
        </authorList>
    </citation>
    <scope>NUCLEOTIDE SEQUENCE [LARGE SCALE GENOMIC DNA]</scope>
    <source>
        <strain evidence="2">Clone GOH B32 T37-40</strain>
    </source>
</reference>
<comment type="caution">
    <text evidence="2">The sequence shown here is derived from an EMBL/GenBank/DDBJ whole genome shotgun (WGS) entry which is preliminary data.</text>
</comment>
<dbReference type="AlphaFoldDB" id="A0AAD4ZPK3"/>
<protein>
    <recommendedName>
        <fullName evidence="1">Retrovirus-related Pol polyprotein from transposon TNT 1-94-like beta-barrel domain-containing protein</fullName>
    </recommendedName>
</protein>
<dbReference type="InterPro" id="IPR054722">
    <property type="entry name" value="PolX-like_BBD"/>
</dbReference>
<keyword evidence="3" id="KW-1185">Reference proteome</keyword>
<dbReference type="Proteomes" id="UP001054821">
    <property type="component" value="Chromosome 1"/>
</dbReference>
<feature type="domain" description="Retrovirus-related Pol polyprotein from transposon TNT 1-94-like beta-barrel" evidence="1">
    <location>
        <begin position="86"/>
        <end position="133"/>
    </location>
</feature>
<gene>
    <name evidence="2" type="ORF">L3X38_004692</name>
</gene>
<name>A0AAD4ZPK3_PRUDU</name>